<evidence type="ECO:0000313" key="2">
    <source>
        <dbReference type="Proteomes" id="UP000596938"/>
    </source>
</evidence>
<reference evidence="2" key="1">
    <citation type="journal article" date="2019" name="Int. J. Syst. Evol. Microbiol.">
        <title>The Global Catalogue of Microorganisms (GCM) 10K type strain sequencing project: providing services to taxonomists for standard genome sequencing and annotation.</title>
        <authorList>
            <consortium name="The Broad Institute Genomics Platform"/>
            <consortium name="The Broad Institute Genome Sequencing Center for Infectious Disease"/>
            <person name="Wu L."/>
            <person name="Ma J."/>
        </authorList>
    </citation>
    <scope>NUCLEOTIDE SEQUENCE [LARGE SCALE GENOMIC DNA]</scope>
    <source>
        <strain evidence="2">CGMCC 1.1927</strain>
    </source>
</reference>
<comment type="caution">
    <text evidence="1">The sequence shown here is derived from an EMBL/GenBank/DDBJ whole genome shotgun (WGS) entry which is preliminary data.</text>
</comment>
<accession>A0ABQ1Y4G5</accession>
<dbReference type="Proteomes" id="UP000596938">
    <property type="component" value="Unassembled WGS sequence"/>
</dbReference>
<organism evidence="1 2">
    <name type="scientific">Pseudarthrobacter polychromogenes</name>
    <dbReference type="NCBI Taxonomy" id="1676"/>
    <lineage>
        <taxon>Bacteria</taxon>
        <taxon>Bacillati</taxon>
        <taxon>Actinomycetota</taxon>
        <taxon>Actinomycetes</taxon>
        <taxon>Micrococcales</taxon>
        <taxon>Micrococcaceae</taxon>
        <taxon>Pseudarthrobacter</taxon>
    </lineage>
</organism>
<evidence type="ECO:0008006" key="3">
    <source>
        <dbReference type="Google" id="ProtNLM"/>
    </source>
</evidence>
<dbReference type="EMBL" id="BMKU01000025">
    <property type="protein sequence ID" value="GGH11221.1"/>
    <property type="molecule type" value="Genomic_DNA"/>
</dbReference>
<protein>
    <recommendedName>
        <fullName evidence="3">Transposase</fullName>
    </recommendedName>
</protein>
<keyword evidence="2" id="KW-1185">Reference proteome</keyword>
<evidence type="ECO:0000313" key="1">
    <source>
        <dbReference type="EMBL" id="GGH11221.1"/>
    </source>
</evidence>
<gene>
    <name evidence="1" type="ORF">GCM10011577_40390</name>
</gene>
<sequence length="62" mass="7222">MDERKACDRLGVNAWPGYICQCWSQNHGDIPRGQFPAQTSEILRVHIDARRYGNCVYIRLEN</sequence>
<name>A0ABQ1Y4G5_9MICC</name>
<proteinExistence type="predicted"/>